<comment type="caution">
    <text evidence="2">The sequence shown here is derived from an EMBL/GenBank/DDBJ whole genome shotgun (WGS) entry which is preliminary data.</text>
</comment>
<dbReference type="Pfam" id="PF13480">
    <property type="entry name" value="Acetyltransf_6"/>
    <property type="match status" value="1"/>
</dbReference>
<dbReference type="SUPFAM" id="SSF55729">
    <property type="entry name" value="Acyl-CoA N-acyltransferases (Nat)"/>
    <property type="match status" value="1"/>
</dbReference>
<evidence type="ECO:0000259" key="1">
    <source>
        <dbReference type="Pfam" id="PF13480"/>
    </source>
</evidence>
<gene>
    <name evidence="2" type="ORF">A3207_03105</name>
</gene>
<proteinExistence type="predicted"/>
<evidence type="ECO:0000313" key="2">
    <source>
        <dbReference type="EMBL" id="TQS82942.1"/>
    </source>
</evidence>
<reference evidence="2" key="1">
    <citation type="submission" date="2016-03" db="EMBL/GenBank/DDBJ databases">
        <authorList>
            <person name="Borrel G."/>
            <person name="Mccann A."/>
            <person name="O'Toole P.W."/>
        </authorList>
    </citation>
    <scope>NUCLEOTIDE SEQUENCE</scope>
    <source>
        <strain evidence="2">183</strain>
    </source>
</reference>
<dbReference type="InterPro" id="IPR038740">
    <property type="entry name" value="BioF2-like_GNAT_dom"/>
</dbReference>
<name>A0A8J8PG70_9ARCH</name>
<dbReference type="AlphaFoldDB" id="A0A8J8PG70"/>
<organism evidence="2 3">
    <name type="scientific">Candidatus Methanomassiliicoccus intestinalis</name>
    <dbReference type="NCBI Taxonomy" id="1406512"/>
    <lineage>
        <taxon>Archaea</taxon>
        <taxon>Methanobacteriati</taxon>
        <taxon>Thermoplasmatota</taxon>
        <taxon>Thermoplasmata</taxon>
        <taxon>Methanomassiliicoccales</taxon>
        <taxon>Methanomassiliicoccaceae</taxon>
        <taxon>Methanomassiliicoccus</taxon>
    </lineage>
</organism>
<accession>A0A8J8PG70</accession>
<sequence length="347" mass="39794">MALEAKEIDSLSGMLALEEIWNELLKSSREDSFFLSIPWLKTWWDVFGSEYKLKCITVEEDGEIVGVGPFAVSSRGRAIPWRKVLFLGTGPSDRCGIIAKNGRSDIHMAIWNYLKSTNNWDVIELRDMVYANPTFTNAKMAFPEAEYVTSLSPHIDVSHGYQEYMANLSKNMRYNIGRSKRKIEAAGGRFTSRKGDEECREGVQMLQELSDARWESDNVLKLPNMMKFAEKVSRIHGESGGTVFHSIDIDDTPIAIAMGFEDEKRYMYYLSGFNPEYAKMSPGYVLISEIIQECCSNKIKEVDMLRGTEGYKYRFNAIDRMQSTMRIVNKGMLRNVESRFREERLSS</sequence>
<dbReference type="InterPro" id="IPR016181">
    <property type="entry name" value="Acyl_CoA_acyltransferase"/>
</dbReference>
<dbReference type="Gene3D" id="3.40.630.30">
    <property type="match status" value="1"/>
</dbReference>
<dbReference type="EMBL" id="LVVT01000014">
    <property type="protein sequence ID" value="TQS82942.1"/>
    <property type="molecule type" value="Genomic_DNA"/>
</dbReference>
<dbReference type="RefSeq" id="WP_400194765.1">
    <property type="nucleotide sequence ID" value="NZ_CAYAYE010000014.1"/>
</dbReference>
<evidence type="ECO:0000313" key="3">
    <source>
        <dbReference type="Proteomes" id="UP000752814"/>
    </source>
</evidence>
<dbReference type="Proteomes" id="UP000752814">
    <property type="component" value="Unassembled WGS sequence"/>
</dbReference>
<protein>
    <recommendedName>
        <fullName evidence="1">BioF2-like acetyltransferase domain-containing protein</fullName>
    </recommendedName>
</protein>
<feature type="domain" description="BioF2-like acetyltransferase" evidence="1">
    <location>
        <begin position="171"/>
        <end position="312"/>
    </location>
</feature>